<evidence type="ECO:0000259" key="19">
    <source>
        <dbReference type="PROSITE" id="PS51747"/>
    </source>
</evidence>
<protein>
    <recommendedName>
        <fullName evidence="15">Riboflavin biosynthesis protein RibD</fullName>
    </recommendedName>
    <domain>
        <recommendedName>
            <fullName evidence="15">Diaminohydroxyphosphoribosylaminopyrimidine deaminase</fullName>
            <shortName evidence="15">DRAP deaminase</shortName>
            <ecNumber evidence="15">3.5.4.26</ecNumber>
        </recommendedName>
        <alternativeName>
            <fullName evidence="15">Riboflavin-specific deaminase</fullName>
        </alternativeName>
    </domain>
    <domain>
        <recommendedName>
            <fullName evidence="15">5-amino-6-(5-phosphoribosylamino)uracil reductase</fullName>
            <ecNumber evidence="15">1.1.1.193</ecNumber>
        </recommendedName>
        <alternativeName>
            <fullName evidence="15">HTP reductase</fullName>
        </alternativeName>
    </domain>
</protein>
<dbReference type="PROSITE" id="PS00903">
    <property type="entry name" value="CYT_DCMP_DEAMINASES_1"/>
    <property type="match status" value="1"/>
</dbReference>
<dbReference type="Proteomes" id="UP000440004">
    <property type="component" value="Unassembled WGS sequence"/>
</dbReference>
<keyword evidence="9 15" id="KW-0862">Zinc</keyword>
<dbReference type="PIRSF" id="PIRSF006769">
    <property type="entry name" value="RibD"/>
    <property type="match status" value="1"/>
</dbReference>
<accession>A0A6A7KBJ8</accession>
<comment type="caution">
    <text evidence="20">The sequence shown here is derived from an EMBL/GenBank/DDBJ whole genome shotgun (WGS) entry which is preliminary data.</text>
</comment>
<comment type="pathway">
    <text evidence="2 15">Cofactor biosynthesis; riboflavin biosynthesis; 5-amino-6-(D-ribitylamino)uracil from GTP: step 2/4.</text>
</comment>
<keyword evidence="12" id="KW-0511">Multifunctional enzyme</keyword>
<dbReference type="PROSITE" id="PS51747">
    <property type="entry name" value="CYT_DCMP_DEAMINASES_2"/>
    <property type="match status" value="1"/>
</dbReference>
<evidence type="ECO:0000313" key="21">
    <source>
        <dbReference type="Proteomes" id="UP000440004"/>
    </source>
</evidence>
<feature type="binding site" evidence="18">
    <location>
        <position position="74"/>
    </location>
    <ligand>
        <name>Zn(2+)</name>
        <dbReference type="ChEBI" id="CHEBI:29105"/>
        <note>catalytic</note>
    </ligand>
</feature>
<evidence type="ECO:0000256" key="6">
    <source>
        <dbReference type="ARBA" id="ARBA00022619"/>
    </source>
</evidence>
<dbReference type="Gene3D" id="3.40.430.10">
    <property type="entry name" value="Dihydrofolate Reductase, subunit A"/>
    <property type="match status" value="1"/>
</dbReference>
<evidence type="ECO:0000256" key="17">
    <source>
        <dbReference type="PIRSR" id="PIRSR006769-2"/>
    </source>
</evidence>
<evidence type="ECO:0000256" key="10">
    <source>
        <dbReference type="ARBA" id="ARBA00022857"/>
    </source>
</evidence>
<dbReference type="InterPro" id="IPR002734">
    <property type="entry name" value="RibDG_C"/>
</dbReference>
<evidence type="ECO:0000256" key="16">
    <source>
        <dbReference type="PIRSR" id="PIRSR006769-1"/>
    </source>
</evidence>
<dbReference type="EMBL" id="WHNX01000027">
    <property type="protein sequence ID" value="MPW26776.1"/>
    <property type="molecule type" value="Genomic_DNA"/>
</dbReference>
<evidence type="ECO:0000256" key="7">
    <source>
        <dbReference type="ARBA" id="ARBA00022723"/>
    </source>
</evidence>
<evidence type="ECO:0000256" key="1">
    <source>
        <dbReference type="ARBA" id="ARBA00002151"/>
    </source>
</evidence>
<sequence>MNIEFMRLALKLSTKGIGYTNPNPLVGAVIVKDNQIIGQGYHKNYGDSHAEIEALINATEDVSGATMYVTLEPCSHYGNTPPCTEAIISKKISRVIIGMTDPNPLVSGRGIKLLQDHGIEVTTGILSPEIEKLNEIFIKYITTSMPFCIMKTAMSLDGKISTPTGESKWITGEIARNYVHKIRHQVSAIMVGIGTVLIDNPSLTTRFPNYHGKDPHRIILDTKASIPLDAKVLNIESESKTIIATTNKADCSKLSKLRDKGAHIIITPLKDGKVDLYSLMTTLGEMKIDSVLLEGGSELNFSALNENIVDKVITFIAPKIIGGNSSKTPVGGKGIYNLSDAFIQDNISIEKLGKDIKIESYIRK</sequence>
<dbReference type="SUPFAM" id="SSF53927">
    <property type="entry name" value="Cytidine deaminase-like"/>
    <property type="match status" value="1"/>
</dbReference>
<dbReference type="UniPathway" id="UPA00275">
    <property type="reaction ID" value="UER00401"/>
</dbReference>
<dbReference type="FunFam" id="3.40.140.10:FF:000025">
    <property type="entry name" value="Riboflavin biosynthesis protein RibD"/>
    <property type="match status" value="1"/>
</dbReference>
<feature type="binding site" evidence="17">
    <location>
        <position position="153"/>
    </location>
    <ligand>
        <name>NADP(+)</name>
        <dbReference type="ChEBI" id="CHEBI:58349"/>
    </ligand>
</feature>
<dbReference type="GO" id="GO:0008703">
    <property type="term" value="F:5-amino-6-(5-phosphoribosylamino)uracil reductase activity"/>
    <property type="evidence" value="ECO:0007669"/>
    <property type="project" value="UniProtKB-EC"/>
</dbReference>
<feature type="binding site" evidence="17">
    <location>
        <position position="195"/>
    </location>
    <ligand>
        <name>NADP(+)</name>
        <dbReference type="ChEBI" id="CHEBI:58349"/>
    </ligand>
</feature>
<feature type="binding site" evidence="17">
    <location>
        <position position="222"/>
    </location>
    <ligand>
        <name>NADP(+)</name>
        <dbReference type="ChEBI" id="CHEBI:58349"/>
    </ligand>
</feature>
<keyword evidence="7 15" id="KW-0479">Metal-binding</keyword>
<dbReference type="InterPro" id="IPR002125">
    <property type="entry name" value="CMP_dCMP_dom"/>
</dbReference>
<keyword evidence="10 15" id="KW-0521">NADP</keyword>
<feature type="binding site" evidence="17">
    <location>
        <begin position="296"/>
        <end position="302"/>
    </location>
    <ligand>
        <name>NADP(+)</name>
        <dbReference type="ChEBI" id="CHEBI:58349"/>
    </ligand>
</feature>
<dbReference type="InterPro" id="IPR011549">
    <property type="entry name" value="RibD_C"/>
</dbReference>
<evidence type="ECO:0000256" key="4">
    <source>
        <dbReference type="ARBA" id="ARBA00005259"/>
    </source>
</evidence>
<dbReference type="InterPro" id="IPR004794">
    <property type="entry name" value="Eubact_RibD"/>
</dbReference>
<dbReference type="GO" id="GO:0009231">
    <property type="term" value="P:riboflavin biosynthetic process"/>
    <property type="evidence" value="ECO:0007669"/>
    <property type="project" value="UniProtKB-UniPathway"/>
</dbReference>
<keyword evidence="8 15" id="KW-0378">Hydrolase</keyword>
<dbReference type="RefSeq" id="WP_152805713.1">
    <property type="nucleotide sequence ID" value="NZ_WHNX01000027.1"/>
</dbReference>
<feature type="binding site" evidence="17">
    <location>
        <position position="169"/>
    </location>
    <ligand>
        <name>NADP(+)</name>
        <dbReference type="ChEBI" id="CHEBI:58349"/>
    </ligand>
</feature>
<dbReference type="SUPFAM" id="SSF53597">
    <property type="entry name" value="Dihydrofolate reductase-like"/>
    <property type="match status" value="1"/>
</dbReference>
<dbReference type="PANTHER" id="PTHR38011">
    <property type="entry name" value="DIHYDROFOLATE REDUCTASE FAMILY PROTEIN (AFU_ORTHOLOGUE AFUA_8G06820)"/>
    <property type="match status" value="1"/>
</dbReference>
<dbReference type="EC" id="1.1.1.193" evidence="15"/>
<comment type="function">
    <text evidence="1 15">Converts 2,5-diamino-6-(ribosylamino)-4(3h)-pyrimidinone 5'-phosphate into 5-amino-6-(ribosylamino)-2,4(1h,3h)-pyrimidinedione 5'-phosphate.</text>
</comment>
<dbReference type="GO" id="GO:0008270">
    <property type="term" value="F:zinc ion binding"/>
    <property type="evidence" value="ECO:0007669"/>
    <property type="project" value="InterPro"/>
</dbReference>
<evidence type="ECO:0000256" key="11">
    <source>
        <dbReference type="ARBA" id="ARBA00023002"/>
    </source>
</evidence>
<dbReference type="InterPro" id="IPR024072">
    <property type="entry name" value="DHFR-like_dom_sf"/>
</dbReference>
<feature type="binding site" evidence="18">
    <location>
        <position position="83"/>
    </location>
    <ligand>
        <name>Zn(2+)</name>
        <dbReference type="ChEBI" id="CHEBI:29105"/>
        <note>catalytic</note>
    </ligand>
</feature>
<keyword evidence="11 15" id="KW-0560">Oxidoreductase</keyword>
<dbReference type="InterPro" id="IPR050765">
    <property type="entry name" value="Riboflavin_Biosynth_HTPR"/>
</dbReference>
<keyword evidence="6 15" id="KW-0686">Riboflavin biosynthesis</keyword>
<dbReference type="PANTHER" id="PTHR38011:SF7">
    <property type="entry name" value="2,5-DIAMINO-6-RIBOSYLAMINO-4(3H)-PYRIMIDINONE 5'-PHOSPHATE REDUCTASE"/>
    <property type="match status" value="1"/>
</dbReference>
<name>A0A6A7KBJ8_9FIRM</name>
<comment type="similarity">
    <text evidence="4 15">In the N-terminal section; belongs to the cytidine and deoxycytidylate deaminase family.</text>
</comment>
<evidence type="ECO:0000256" key="3">
    <source>
        <dbReference type="ARBA" id="ARBA00004910"/>
    </source>
</evidence>
<dbReference type="NCBIfam" id="TIGR00227">
    <property type="entry name" value="ribD_Cterm"/>
    <property type="match status" value="1"/>
</dbReference>
<evidence type="ECO:0000256" key="2">
    <source>
        <dbReference type="ARBA" id="ARBA00004882"/>
    </source>
</evidence>
<dbReference type="Pfam" id="PF01872">
    <property type="entry name" value="RibD_C"/>
    <property type="match status" value="1"/>
</dbReference>
<evidence type="ECO:0000256" key="5">
    <source>
        <dbReference type="ARBA" id="ARBA00007417"/>
    </source>
</evidence>
<keyword evidence="21" id="KW-1185">Reference proteome</keyword>
<evidence type="ECO:0000256" key="18">
    <source>
        <dbReference type="PIRSR" id="PIRSR006769-3"/>
    </source>
</evidence>
<comment type="cofactor">
    <cofactor evidence="15 18">
        <name>Zn(2+)</name>
        <dbReference type="ChEBI" id="CHEBI:29105"/>
    </cofactor>
    <text evidence="15 18">Binds 1 zinc ion.</text>
</comment>
<dbReference type="CDD" id="cd01284">
    <property type="entry name" value="Riboflavin_deaminase-reductase"/>
    <property type="match status" value="1"/>
</dbReference>
<comment type="catalytic activity">
    <reaction evidence="13 15">
        <text>5-amino-6-(5-phospho-D-ribitylamino)uracil + NADP(+) = 5-amino-6-(5-phospho-D-ribosylamino)uracil + NADPH + H(+)</text>
        <dbReference type="Rhea" id="RHEA:17845"/>
        <dbReference type="ChEBI" id="CHEBI:15378"/>
        <dbReference type="ChEBI" id="CHEBI:57783"/>
        <dbReference type="ChEBI" id="CHEBI:58349"/>
        <dbReference type="ChEBI" id="CHEBI:58421"/>
        <dbReference type="ChEBI" id="CHEBI:58453"/>
        <dbReference type="EC" id="1.1.1.193"/>
    </reaction>
</comment>
<comment type="catalytic activity">
    <reaction evidence="14 15">
        <text>2,5-diamino-6-hydroxy-4-(5-phosphoribosylamino)-pyrimidine + H2O + H(+) = 5-amino-6-(5-phospho-D-ribosylamino)uracil + NH4(+)</text>
        <dbReference type="Rhea" id="RHEA:21868"/>
        <dbReference type="ChEBI" id="CHEBI:15377"/>
        <dbReference type="ChEBI" id="CHEBI:15378"/>
        <dbReference type="ChEBI" id="CHEBI:28938"/>
        <dbReference type="ChEBI" id="CHEBI:58453"/>
        <dbReference type="ChEBI" id="CHEBI:58614"/>
        <dbReference type="EC" id="3.5.4.26"/>
    </reaction>
</comment>
<feature type="binding site" evidence="17">
    <location>
        <position position="203"/>
    </location>
    <ligand>
        <name>substrate</name>
    </ligand>
</feature>
<evidence type="ECO:0000256" key="8">
    <source>
        <dbReference type="ARBA" id="ARBA00022801"/>
    </source>
</evidence>
<dbReference type="AlphaFoldDB" id="A0A6A7KBJ8"/>
<dbReference type="GO" id="GO:0008835">
    <property type="term" value="F:diaminohydroxyphosphoribosylaminopyrimidine deaminase activity"/>
    <property type="evidence" value="ECO:0007669"/>
    <property type="project" value="UniProtKB-EC"/>
</dbReference>
<gene>
    <name evidence="20" type="primary">ribD</name>
    <name evidence="20" type="ORF">GC105_13375</name>
</gene>
<organism evidence="20 21">
    <name type="scientific">Alkalibaculum sporogenes</name>
    <dbReference type="NCBI Taxonomy" id="2655001"/>
    <lineage>
        <taxon>Bacteria</taxon>
        <taxon>Bacillati</taxon>
        <taxon>Bacillota</taxon>
        <taxon>Clostridia</taxon>
        <taxon>Eubacteriales</taxon>
        <taxon>Eubacteriaceae</taxon>
        <taxon>Alkalibaculum</taxon>
    </lineage>
</organism>
<evidence type="ECO:0000256" key="12">
    <source>
        <dbReference type="ARBA" id="ARBA00023268"/>
    </source>
</evidence>
<feature type="binding site" evidence="18">
    <location>
        <position position="49"/>
    </location>
    <ligand>
        <name>Zn(2+)</name>
        <dbReference type="ChEBI" id="CHEBI:29105"/>
        <note>catalytic</note>
    </ligand>
</feature>
<feature type="binding site" evidence="17">
    <location>
        <position position="206"/>
    </location>
    <ligand>
        <name>substrate</name>
    </ligand>
</feature>
<proteinExistence type="inferred from homology"/>
<dbReference type="Gene3D" id="3.40.140.10">
    <property type="entry name" value="Cytidine Deaminase, domain 2"/>
    <property type="match status" value="1"/>
</dbReference>
<feature type="active site" description="Proton donor" evidence="16">
    <location>
        <position position="51"/>
    </location>
</feature>
<dbReference type="InterPro" id="IPR016193">
    <property type="entry name" value="Cytidine_deaminase-like"/>
</dbReference>
<evidence type="ECO:0000256" key="13">
    <source>
        <dbReference type="ARBA" id="ARBA00049861"/>
    </source>
</evidence>
<dbReference type="InterPro" id="IPR016192">
    <property type="entry name" value="APOBEC/CMP_deaminase_Zn-bd"/>
</dbReference>
<evidence type="ECO:0000256" key="15">
    <source>
        <dbReference type="PIRNR" id="PIRNR006769"/>
    </source>
</evidence>
<evidence type="ECO:0000313" key="20">
    <source>
        <dbReference type="EMBL" id="MPW26776.1"/>
    </source>
</evidence>
<comment type="pathway">
    <text evidence="3 15">Cofactor biosynthesis; riboflavin biosynthesis; 5-amino-6-(D-ribitylamino)uracil from GTP: step 3/4.</text>
</comment>
<feature type="binding site" evidence="17">
    <location>
        <position position="199"/>
    </location>
    <ligand>
        <name>NADP(+)</name>
        <dbReference type="ChEBI" id="CHEBI:58349"/>
    </ligand>
</feature>
<evidence type="ECO:0000256" key="14">
    <source>
        <dbReference type="ARBA" id="ARBA00049886"/>
    </source>
</evidence>
<feature type="domain" description="CMP/dCMP-type deaminase" evidence="19">
    <location>
        <begin position="1"/>
        <end position="113"/>
    </location>
</feature>
<dbReference type="EC" id="3.5.4.26" evidence="15"/>
<feature type="binding site" evidence="17">
    <location>
        <position position="294"/>
    </location>
    <ligand>
        <name>substrate</name>
    </ligand>
</feature>
<comment type="similarity">
    <text evidence="5 15">In the C-terminal section; belongs to the HTP reductase family.</text>
</comment>
<dbReference type="GO" id="GO:0050661">
    <property type="term" value="F:NADP binding"/>
    <property type="evidence" value="ECO:0007669"/>
    <property type="project" value="InterPro"/>
</dbReference>
<evidence type="ECO:0000256" key="9">
    <source>
        <dbReference type="ARBA" id="ARBA00022833"/>
    </source>
</evidence>
<feature type="binding site" evidence="17">
    <location>
        <position position="167"/>
    </location>
    <ligand>
        <name>substrate</name>
    </ligand>
</feature>
<feature type="binding site" evidence="17">
    <location>
        <position position="183"/>
    </location>
    <ligand>
        <name>substrate</name>
    </ligand>
</feature>
<dbReference type="Pfam" id="PF00383">
    <property type="entry name" value="dCMP_cyt_deam_1"/>
    <property type="match status" value="1"/>
</dbReference>
<reference evidence="20 21" key="1">
    <citation type="submission" date="2019-10" db="EMBL/GenBank/DDBJ databases">
        <title>Alkalibaculum tamaniensis sp.nov., a new alkaliphilic acetogen, isolated on methoxylated aromatics from a mud volcano.</title>
        <authorList>
            <person name="Khomyakova M.A."/>
            <person name="Merkel A.Y."/>
            <person name="Bonch-Osmolovskaya E.A."/>
            <person name="Slobodkin A.I."/>
        </authorList>
    </citation>
    <scope>NUCLEOTIDE SEQUENCE [LARGE SCALE GENOMIC DNA]</scope>
    <source>
        <strain evidence="20 21">M08DMB</strain>
    </source>
</reference>
<dbReference type="NCBIfam" id="TIGR00326">
    <property type="entry name" value="eubact_ribD"/>
    <property type="match status" value="1"/>
</dbReference>